<reference evidence="2" key="1">
    <citation type="submission" date="2016-10" db="EMBL/GenBank/DDBJ databases">
        <authorList>
            <person name="Varghese N."/>
            <person name="Submissions S."/>
        </authorList>
    </citation>
    <scope>NUCLEOTIDE SEQUENCE [LARGE SCALE GENOMIC DNA]</scope>
    <source>
        <strain evidence="2">DSM 29303</strain>
    </source>
</reference>
<dbReference type="InterPro" id="IPR008868">
    <property type="entry name" value="TniB"/>
</dbReference>
<dbReference type="Gene3D" id="3.40.50.300">
    <property type="entry name" value="P-loop containing nucleotide triphosphate hydrolases"/>
    <property type="match status" value="1"/>
</dbReference>
<dbReference type="OrthoDB" id="5288220at2"/>
<organism evidence="1 2">
    <name type="scientific">Paracoccus sanguinis</name>
    <dbReference type="NCBI Taxonomy" id="1545044"/>
    <lineage>
        <taxon>Bacteria</taxon>
        <taxon>Pseudomonadati</taxon>
        <taxon>Pseudomonadota</taxon>
        <taxon>Alphaproteobacteria</taxon>
        <taxon>Rhodobacterales</taxon>
        <taxon>Paracoccaceae</taxon>
        <taxon>Paracoccus</taxon>
    </lineage>
</organism>
<dbReference type="Pfam" id="PF05621">
    <property type="entry name" value="TniB"/>
    <property type="match status" value="1"/>
</dbReference>
<protein>
    <submittedName>
        <fullName evidence="1">TniB protein</fullName>
    </submittedName>
</protein>
<name>A0A1H2XM06_9RHOB</name>
<dbReference type="InterPro" id="IPR027417">
    <property type="entry name" value="P-loop_NTPase"/>
</dbReference>
<dbReference type="RefSeq" id="WP_036730791.1">
    <property type="nucleotide sequence ID" value="NZ_FNNA01000002.1"/>
</dbReference>
<proteinExistence type="predicted"/>
<gene>
    <name evidence="1" type="ORF">SAMN05444276_102550</name>
</gene>
<sequence>MTDHANIAIEQRLAPARAIFLKNPAHRQFEQTFTELLDRRRAEVAAGIQREARCIALIGASGSGKTSAVRYLMTHHPGLVLDDSESERLDIVSLAVPTPATLKFVGQTTLSALEFPLQRERTAQTIWDMVKGHLRARQTLFLHYDEAQDLALHQTERELRSVVNTLKSLLQHQAWPVGLILSGTPELKAIINHDVQLARRVFPIEFVRLDASLDCGRVLTLLSRYAEAARIEIAPEVLHQDLAARLIHAADREFGMLIEMTIAAMECSIRDDRGTLEIRDFTRMFRKRSGCVDWLNPFVAGDFERIEVRRLLCNGEAA</sequence>
<evidence type="ECO:0000313" key="2">
    <source>
        <dbReference type="Proteomes" id="UP000182944"/>
    </source>
</evidence>
<accession>A0A1H2XM06</accession>
<evidence type="ECO:0000313" key="1">
    <source>
        <dbReference type="EMBL" id="SDW93484.1"/>
    </source>
</evidence>
<dbReference type="STRING" id="1545044.SAMN05444276_102550"/>
<dbReference type="Proteomes" id="UP000182944">
    <property type="component" value="Unassembled WGS sequence"/>
</dbReference>
<dbReference type="EMBL" id="FNNA01000002">
    <property type="protein sequence ID" value="SDW93484.1"/>
    <property type="molecule type" value="Genomic_DNA"/>
</dbReference>
<dbReference type="AlphaFoldDB" id="A0A1H2XM06"/>
<keyword evidence="2" id="KW-1185">Reference proteome</keyword>
<dbReference type="SUPFAM" id="SSF52540">
    <property type="entry name" value="P-loop containing nucleoside triphosphate hydrolases"/>
    <property type="match status" value="1"/>
</dbReference>